<feature type="region of interest" description="Disordered" evidence="7">
    <location>
        <begin position="1162"/>
        <end position="1186"/>
    </location>
</feature>
<evidence type="ECO:0000256" key="1">
    <source>
        <dbReference type="ARBA" id="ARBA00004123"/>
    </source>
</evidence>
<feature type="region of interest" description="Disordered" evidence="7">
    <location>
        <begin position="1716"/>
        <end position="1779"/>
    </location>
</feature>
<evidence type="ECO:0000313" key="10">
    <source>
        <dbReference type="EnsemblMetazoa" id="KAF7494607.1"/>
    </source>
</evidence>
<dbReference type="GO" id="GO:0003714">
    <property type="term" value="F:transcription corepressor activity"/>
    <property type="evidence" value="ECO:0007669"/>
    <property type="project" value="InterPro"/>
</dbReference>
<dbReference type="InterPro" id="IPR039774">
    <property type="entry name" value="Sin3-like"/>
</dbReference>
<keyword evidence="5 6" id="KW-0539">Nucleus</keyword>
<evidence type="ECO:0000256" key="6">
    <source>
        <dbReference type="PROSITE-ProRule" id="PRU00810"/>
    </source>
</evidence>
<feature type="compositionally biased region" description="Low complexity" evidence="7">
    <location>
        <begin position="745"/>
        <end position="762"/>
    </location>
</feature>
<dbReference type="InterPro" id="IPR036600">
    <property type="entry name" value="PAH_sf"/>
</dbReference>
<dbReference type="PROSITE" id="PS51477">
    <property type="entry name" value="PAH"/>
    <property type="match status" value="2"/>
</dbReference>
<evidence type="ECO:0000313" key="9">
    <source>
        <dbReference type="EMBL" id="KAF7494607.1"/>
    </source>
</evidence>
<gene>
    <name evidence="9" type="ORF">SSS_1223</name>
</gene>
<feature type="region of interest" description="Disordered" evidence="7">
    <location>
        <begin position="1816"/>
        <end position="1845"/>
    </location>
</feature>
<keyword evidence="4" id="KW-0832">Ubl conjugation</keyword>
<dbReference type="EMBL" id="WVUK01000052">
    <property type="protein sequence ID" value="KAF7494607.1"/>
    <property type="molecule type" value="Genomic_DNA"/>
</dbReference>
<feature type="compositionally biased region" description="Basic and acidic residues" evidence="7">
    <location>
        <begin position="1731"/>
        <end position="1743"/>
    </location>
</feature>
<evidence type="ECO:0000313" key="11">
    <source>
        <dbReference type="Proteomes" id="UP000070412"/>
    </source>
</evidence>
<reference evidence="9" key="2">
    <citation type="submission" date="2020-01" db="EMBL/GenBank/DDBJ databases">
        <authorList>
            <person name="Korhonen P.K.K."/>
            <person name="Guangxu M.G."/>
            <person name="Wang T.W."/>
            <person name="Stroehlein A.J.S."/>
            <person name="Young N.D."/>
            <person name="Ang C.-S.A."/>
            <person name="Fernando D.W.F."/>
            <person name="Lu H.L."/>
            <person name="Taylor S.T."/>
            <person name="Ehtesham M.E.M."/>
            <person name="Najaraj S.H.N."/>
            <person name="Harsha G.H.G."/>
            <person name="Madugundu A.M."/>
            <person name="Renuse S.R."/>
            <person name="Holt D.H."/>
            <person name="Pandey A.P."/>
            <person name="Papenfuss A.P."/>
            <person name="Gasser R.B.G."/>
            <person name="Fischer K.F."/>
        </authorList>
    </citation>
    <scope>NUCLEOTIDE SEQUENCE</scope>
    <source>
        <strain evidence="9">SSS_KF_BRIS2020</strain>
    </source>
</reference>
<organism evidence="9">
    <name type="scientific">Sarcoptes scabiei</name>
    <name type="common">Itch mite</name>
    <name type="synonym">Acarus scabiei</name>
    <dbReference type="NCBI Taxonomy" id="52283"/>
    <lineage>
        <taxon>Eukaryota</taxon>
        <taxon>Metazoa</taxon>
        <taxon>Ecdysozoa</taxon>
        <taxon>Arthropoda</taxon>
        <taxon>Chelicerata</taxon>
        <taxon>Arachnida</taxon>
        <taxon>Acari</taxon>
        <taxon>Acariformes</taxon>
        <taxon>Sarcoptiformes</taxon>
        <taxon>Astigmata</taxon>
        <taxon>Psoroptidia</taxon>
        <taxon>Sarcoptoidea</taxon>
        <taxon>Sarcoptidae</taxon>
        <taxon>Sarcoptinae</taxon>
        <taxon>Sarcoptes</taxon>
    </lineage>
</organism>
<dbReference type="Gene3D" id="1.20.1160.11">
    <property type="entry name" value="Paired amphipathic helix"/>
    <property type="match status" value="3"/>
</dbReference>
<dbReference type="Pfam" id="PF08295">
    <property type="entry name" value="Sin3_corepress"/>
    <property type="match status" value="1"/>
</dbReference>
<feature type="region of interest" description="Disordered" evidence="7">
    <location>
        <begin position="1559"/>
        <end position="1609"/>
    </location>
</feature>
<feature type="compositionally biased region" description="Polar residues" evidence="7">
    <location>
        <begin position="1889"/>
        <end position="1904"/>
    </location>
</feature>
<feature type="compositionally biased region" description="Polar residues" evidence="7">
    <location>
        <begin position="734"/>
        <end position="743"/>
    </location>
</feature>
<evidence type="ECO:0000256" key="7">
    <source>
        <dbReference type="SAM" id="MobiDB-lite"/>
    </source>
</evidence>
<feature type="compositionally biased region" description="Low complexity" evidence="7">
    <location>
        <begin position="1878"/>
        <end position="1888"/>
    </location>
</feature>
<feature type="compositionally biased region" description="Polar residues" evidence="7">
    <location>
        <begin position="763"/>
        <end position="784"/>
    </location>
</feature>
<dbReference type="InterPro" id="IPR003822">
    <property type="entry name" value="PAH"/>
</dbReference>
<keyword evidence="11" id="KW-1185">Reference proteome</keyword>
<dbReference type="PANTHER" id="PTHR12346:SF0">
    <property type="entry name" value="SIN3A, ISOFORM G"/>
    <property type="match status" value="1"/>
</dbReference>
<dbReference type="Proteomes" id="UP000070412">
    <property type="component" value="Unassembled WGS sequence"/>
</dbReference>
<feature type="region of interest" description="Disordered" evidence="7">
    <location>
        <begin position="734"/>
        <end position="784"/>
    </location>
</feature>
<reference evidence="11" key="1">
    <citation type="journal article" date="2020" name="PLoS Negl. Trop. Dis.">
        <title>High-quality nuclear genome for Sarcoptes scabiei-A critical resource for a neglected parasite.</title>
        <authorList>
            <person name="Korhonen P.K."/>
            <person name="Gasser R.B."/>
            <person name="Ma G."/>
            <person name="Wang T."/>
            <person name="Stroehlein A.J."/>
            <person name="Young N.D."/>
            <person name="Ang C.S."/>
            <person name="Fernando D.D."/>
            <person name="Lu H.C."/>
            <person name="Taylor S."/>
            <person name="Reynolds S.L."/>
            <person name="Mofiz E."/>
            <person name="Najaraj S.H."/>
            <person name="Gowda H."/>
            <person name="Madugundu A."/>
            <person name="Renuse S."/>
            <person name="Holt D."/>
            <person name="Pandey A."/>
            <person name="Papenfuss A.T."/>
            <person name="Fischer K."/>
        </authorList>
    </citation>
    <scope>NUCLEOTIDE SEQUENCE [LARGE SCALE GENOMIC DNA]</scope>
</reference>
<evidence type="ECO:0000259" key="8">
    <source>
        <dbReference type="SMART" id="SM00761"/>
    </source>
</evidence>
<evidence type="ECO:0000256" key="3">
    <source>
        <dbReference type="ARBA" id="ARBA00022553"/>
    </source>
</evidence>
<name>A0A834VEI0_SARSC</name>
<dbReference type="Pfam" id="PF02671">
    <property type="entry name" value="PAH"/>
    <property type="match status" value="2"/>
</dbReference>
<feature type="region of interest" description="Disordered" evidence="7">
    <location>
        <begin position="686"/>
        <end position="705"/>
    </location>
</feature>
<feature type="compositionally biased region" description="Basic and acidic residues" evidence="7">
    <location>
        <begin position="1559"/>
        <end position="1580"/>
    </location>
</feature>
<keyword evidence="2" id="KW-0678">Repressor</keyword>
<keyword evidence="3" id="KW-0597">Phosphoprotein</keyword>
<dbReference type="InterPro" id="IPR013194">
    <property type="entry name" value="HDAC_interact_dom"/>
</dbReference>
<protein>
    <submittedName>
        <fullName evidence="9">Paired amphipathic helix protein Sin3a</fullName>
    </submittedName>
</protein>
<evidence type="ECO:0000256" key="5">
    <source>
        <dbReference type="ARBA" id="ARBA00023242"/>
    </source>
</evidence>
<evidence type="ECO:0000256" key="4">
    <source>
        <dbReference type="ARBA" id="ARBA00022843"/>
    </source>
</evidence>
<dbReference type="InterPro" id="IPR031693">
    <property type="entry name" value="Sin3_C"/>
</dbReference>
<accession>A0A834VEI0</accession>
<feature type="compositionally biased region" description="Low complexity" evidence="7">
    <location>
        <begin position="55"/>
        <end position="72"/>
    </location>
</feature>
<dbReference type="SUPFAM" id="SSF47762">
    <property type="entry name" value="PAH2 domain"/>
    <property type="match status" value="3"/>
</dbReference>
<dbReference type="GO" id="GO:0000122">
    <property type="term" value="P:negative regulation of transcription by RNA polymerase II"/>
    <property type="evidence" value="ECO:0007669"/>
    <property type="project" value="TreeGrafter"/>
</dbReference>
<reference evidence="10" key="3">
    <citation type="submission" date="2022-06" db="UniProtKB">
        <authorList>
            <consortium name="EnsemblMetazoa"/>
        </authorList>
    </citation>
    <scope>IDENTIFICATION</scope>
</reference>
<dbReference type="FunFam" id="1.20.1160.11:FF:000001">
    <property type="entry name" value="Paired amphipathic helix protein Sin3"/>
    <property type="match status" value="1"/>
</dbReference>
<feature type="compositionally biased region" description="Basic and acidic residues" evidence="7">
    <location>
        <begin position="1823"/>
        <end position="1845"/>
    </location>
</feature>
<feature type="region of interest" description="Disordered" evidence="7">
    <location>
        <begin position="1488"/>
        <end position="1519"/>
    </location>
</feature>
<comment type="subcellular location">
    <subcellularLocation>
        <location evidence="1 6">Nucleus</location>
    </subcellularLocation>
</comment>
<feature type="compositionally biased region" description="Acidic residues" evidence="7">
    <location>
        <begin position="1716"/>
        <end position="1730"/>
    </location>
</feature>
<feature type="region of interest" description="Disordered" evidence="7">
    <location>
        <begin position="1878"/>
        <end position="1915"/>
    </location>
</feature>
<feature type="compositionally biased region" description="Polar residues" evidence="7">
    <location>
        <begin position="1749"/>
        <end position="1771"/>
    </location>
</feature>
<dbReference type="OrthoDB" id="10265969at2759"/>
<dbReference type="SMART" id="SM00761">
    <property type="entry name" value="HDAC_interact"/>
    <property type="match status" value="1"/>
</dbReference>
<dbReference type="Pfam" id="PF16879">
    <property type="entry name" value="Sin3a_C"/>
    <property type="match status" value="1"/>
</dbReference>
<dbReference type="FunFam" id="1.20.1160.11:FF:000005">
    <property type="entry name" value="SIN3 transcription regulator family member B"/>
    <property type="match status" value="1"/>
</dbReference>
<feature type="domain" description="Histone deacetylase interacting" evidence="8">
    <location>
        <begin position="956"/>
        <end position="1056"/>
    </location>
</feature>
<sequence length="1915" mass="215049">MNTINVTANITSAAPTSATAANIIKPSHQPTIIPQTNIIPATLITTANERLNNNNKCNESSTISNNSKSSISHTQHQNHEQVTQSVTAFTIHAPGAQLPNNLVTAGTAAGPSSQIHTANSNATLIHPATIGITGTSAVASSVVCTTTILPAGSGQQITAIPVGVTGSTVLKAQPTVATIPIGQRFTATNVMNSTGAANASPINALFIHQDPSSAFPSKNTNANHLPTPPPTAHLQQNTVVNSSVTVPTVTLQPISTTHSAPAPLFVQTGNTSTPNSAIFSTNVSNMGHNSQKSNISINLSTSSVQQSQPPSSSCQQQPQFQRLKVEDALSYLDQVKFKFNDKPQVYNDFLDIMKEFKSQSIDTPGVIQRVSNLFKGNPELIVGFNTFLPPGYKIEIHSNDQVNVSMPNSTNVVLMSTNPLSSSHQQQQQSSVAAPIVGGQNIHHQLSSGNLVRGTIVTNQPQIIQTTPSNHQQSSSTFSIQDSTSLSQISVTLPSNVVANPIINTPSRIEPNHRTGHSIIESANSRPIGSIQAPSTTNNLHSQLLATNTQSNTLVPPPSGPVEFNHAINYVNKIKNRFLEQPEIYKQFLDILQSYQKEQDNSGQKILTESEVFSKVSKLFENQPDLLQEFSQFLPDAHNSSSHHHHGSLSAHASANSGIMTGSSSNFNVGNSSQAVSLNFSHSTAVHNSSSTLGNSGNMPTSVDINNYHHHIRNQAANSAQISEHSTLKPKSINVINSSNPVHQSGRSLHSSGSVSTGSSISNPYNNSFQRSNKRSISTNSINTPIDQTNVQHLSIKRSKLIPFRENQNADLGAKNISHQYDGKLREYALFDALRSGLKPIYYEALLRRLILFNNDILTRSELSQFVQPLFSTCPDLYAKFKDILGVKENSQMLNSSSSFHHQWYNLYTNPNAFGSSSYHNNLFGNTSYLDGLGNRYSSPFRDRRDYDYVDLDFSSSKRYGASYRTMPKNTSKQECSGRTPLCQEVLNDTLVSFPSWSEDSTFVSSRKTQYEEYVYRCEDERYELDLVIETNLSTIRVLQTIHKKMEKMTNEERTNFKLDDSLGGTSQVIHLNSIRRIYGDQSPCIIEGIKNCPYNVIPLVLRRLIAKDEEWRDSQKQFNRIWREQNEKYYLKSLDHQSLSFKQNDLKYLRTKSLNNEIENIATSRQKKSEDQESENYNSSPSDTNSLPHMIFVYPDKSMIGIASNLIIHHVKRQTSVHKDDKRKIKHMMRQFIPDLFATPRGDMSDDEIDGKSDDLENVTDDIKTENDNECNSKCEKSELKPSPMLNSNPDEEYSLFFVTNYWYFFFRLHYVLCERLSKMHQRAQQIACEESKTDRESAPANLLRLKNNLGVKAEDYFVNMVDMIKQVLDGNMDSNQFEDNLREMFNIHAYIAFTLDKIVQMIVRQLQHIVSDEISQKCTNLYLESSKIGSAGGLCSTASQRLEQESSYYRNFEQLLSTENRFKVIIYKGEGKITFDLLAHNVASNEESANEGDDDSNVPQSSRTLRSSTKNLSEKEREKILLDDNKIQELLEQKLKSNPPFLNKCILKYKEMTALNRRENKENNRENIESKTVSKEYSDPATPISESRDTNENEESNDSVKSKSSKTFKNEDIADVNEGANNSECKFRLDGFKSVIVVQNETMMYRYRKKDPSDQERQSRMNHEKITRKKFKRFEKWHNDWIRSNCLDTRINKFDQWLLESDTTDFRLESIQNDDDDLEKGDRDVDDGMDTKEKDRDKIDVDIEENVNPTKSETKTEVSNNRSNSTSPLESKDNNNTEMKVEMPDDVKISHDNAETSDLVGDSSFPNQTIEIKIETSNNEEDYRIDDRTNEEERQRKRSSPEKERIRLKKIAINSVSKTPYRIYFRYLLERNLSVSSASSSSSLSVNLKTTTDIKSDPNSNAAEIEDPKGSSP</sequence>
<dbReference type="PANTHER" id="PTHR12346">
    <property type="entry name" value="SIN3B-RELATED"/>
    <property type="match status" value="1"/>
</dbReference>
<feature type="region of interest" description="Disordered" evidence="7">
    <location>
        <begin position="55"/>
        <end position="82"/>
    </location>
</feature>
<feature type="compositionally biased region" description="Polar residues" evidence="7">
    <location>
        <begin position="1176"/>
        <end position="1186"/>
    </location>
</feature>
<dbReference type="EnsemblMetazoa" id="SSS_1223s_mrna">
    <property type="protein sequence ID" value="KAF7494607.1"/>
    <property type="gene ID" value="SSS_1223"/>
</dbReference>
<dbReference type="GO" id="GO:0070822">
    <property type="term" value="C:Sin3-type complex"/>
    <property type="evidence" value="ECO:0007669"/>
    <property type="project" value="TreeGrafter"/>
</dbReference>
<proteinExistence type="predicted"/>
<feature type="compositionally biased region" description="Polar residues" evidence="7">
    <location>
        <begin position="1499"/>
        <end position="1513"/>
    </location>
</feature>
<evidence type="ECO:0000256" key="2">
    <source>
        <dbReference type="ARBA" id="ARBA00022491"/>
    </source>
</evidence>